<keyword evidence="7" id="KW-1185">Reference proteome</keyword>
<accession>A0A174RPA6</accession>
<proteinExistence type="predicted"/>
<dbReference type="Pfam" id="PF07687">
    <property type="entry name" value="M20_dimer"/>
    <property type="match status" value="1"/>
</dbReference>
<keyword evidence="4" id="KW-0862">Zinc</keyword>
<dbReference type="PANTHER" id="PTHR43808">
    <property type="entry name" value="ACETYLORNITHINE DEACETYLASE"/>
    <property type="match status" value="1"/>
</dbReference>
<comment type="cofactor">
    <cofactor evidence="1">
        <name>Zn(2+)</name>
        <dbReference type="ChEBI" id="CHEBI:29105"/>
    </cofactor>
</comment>
<organism evidence="6 7">
    <name type="scientific">Clostridium paraputrificum</name>
    <dbReference type="NCBI Taxonomy" id="29363"/>
    <lineage>
        <taxon>Bacteria</taxon>
        <taxon>Bacillati</taxon>
        <taxon>Bacillota</taxon>
        <taxon>Clostridia</taxon>
        <taxon>Eubacteriales</taxon>
        <taxon>Clostridiaceae</taxon>
        <taxon>Clostridium</taxon>
    </lineage>
</organism>
<dbReference type="InterPro" id="IPR050072">
    <property type="entry name" value="Peptidase_M20A"/>
</dbReference>
<comment type="caution">
    <text evidence="6">The sequence shown here is derived from an EMBL/GenBank/DDBJ whole genome shotgun (WGS) entry which is preliminary data.</text>
</comment>
<dbReference type="SUPFAM" id="SSF55031">
    <property type="entry name" value="Bacterial exopeptidase dimerisation domain"/>
    <property type="match status" value="1"/>
</dbReference>
<gene>
    <name evidence="6" type="ORF">CP373A1_01805</name>
</gene>
<dbReference type="SUPFAM" id="SSF53187">
    <property type="entry name" value="Zn-dependent exopeptidases"/>
    <property type="match status" value="1"/>
</dbReference>
<dbReference type="InterPro" id="IPR011650">
    <property type="entry name" value="Peptidase_M20_dimer"/>
</dbReference>
<dbReference type="AlphaFoldDB" id="A0A174RPA6"/>
<dbReference type="InterPro" id="IPR036264">
    <property type="entry name" value="Bact_exopeptidase_dim_dom"/>
</dbReference>
<keyword evidence="3 6" id="KW-0378">Hydrolase</keyword>
<evidence type="ECO:0000256" key="3">
    <source>
        <dbReference type="ARBA" id="ARBA00022801"/>
    </source>
</evidence>
<evidence type="ECO:0000313" key="6">
    <source>
        <dbReference type="EMBL" id="OBY12354.1"/>
    </source>
</evidence>
<dbReference type="RefSeq" id="WP_027099656.1">
    <property type="nucleotide sequence ID" value="NZ_CAXSZC010000003.1"/>
</dbReference>
<dbReference type="EMBL" id="MAPZ01000009">
    <property type="protein sequence ID" value="OBY12354.1"/>
    <property type="molecule type" value="Genomic_DNA"/>
</dbReference>
<evidence type="ECO:0000256" key="2">
    <source>
        <dbReference type="ARBA" id="ARBA00022723"/>
    </source>
</evidence>
<reference evidence="6 7" key="1">
    <citation type="submission" date="2016-06" db="EMBL/GenBank/DDBJ databases">
        <authorList>
            <person name="Kjaerup R.B."/>
            <person name="Dalgaard T.S."/>
            <person name="Juul-Madsen H.R."/>
        </authorList>
    </citation>
    <scope>NUCLEOTIDE SEQUENCE [LARGE SCALE GENOMIC DNA]</scope>
    <source>
        <strain evidence="6 7">373-A1</strain>
    </source>
</reference>
<evidence type="ECO:0000313" key="7">
    <source>
        <dbReference type="Proteomes" id="UP000092714"/>
    </source>
</evidence>
<dbReference type="Gene3D" id="3.40.630.10">
    <property type="entry name" value="Zn peptidases"/>
    <property type="match status" value="2"/>
</dbReference>
<dbReference type="GO" id="GO:0046872">
    <property type="term" value="F:metal ion binding"/>
    <property type="evidence" value="ECO:0007669"/>
    <property type="project" value="UniProtKB-KW"/>
</dbReference>
<dbReference type="InterPro" id="IPR001261">
    <property type="entry name" value="ArgE/DapE_CS"/>
</dbReference>
<dbReference type="InterPro" id="IPR002933">
    <property type="entry name" value="Peptidase_M20"/>
</dbReference>
<evidence type="ECO:0000259" key="5">
    <source>
        <dbReference type="Pfam" id="PF07687"/>
    </source>
</evidence>
<dbReference type="GeneID" id="42777500"/>
<dbReference type="NCBIfam" id="NF009555">
    <property type="entry name" value="PRK13004.1"/>
    <property type="match status" value="1"/>
</dbReference>
<name>A0A174RPA6_9CLOT</name>
<feature type="domain" description="Peptidase M20 dimerisation" evidence="5">
    <location>
        <begin position="172"/>
        <end position="279"/>
    </location>
</feature>
<sequence>MLSEKRKEELVNLCREMVQNQSISGEEGQVVGVIKKALKNLGYDDVYVDAYGNVIGHIKGSKPGKKLLFDGHIDTVPVPDDSKWTYSPFGAEVVDGKIYGRGTSDMKGQTSAMISAAAYFAEDVKKDFEGDIYVAGVVHEELFEGVASRSISSFVKPDYVIIGESSEMNLKIGQRGRAEIVIETFGKPAHSANPEKGINAVYKMSKVIEKIQGVETPVHPVLGKGILVLTDIKSSPYPGASVVPDYCKATFDRRLLVGETKESVLAPIEKILEELRKEDAELNVKVSYAKGNETCYTGEVIEGERFFPAWLYDEEDEFVQAAYKGLKNAGINPEITQYSFCTNGSHYAGEKGIKTIGFGPSKENLAHTIDEYIELEQLYTGAEGYYEILKSVYKK</sequence>
<evidence type="ECO:0000256" key="1">
    <source>
        <dbReference type="ARBA" id="ARBA00001947"/>
    </source>
</evidence>
<dbReference type="Gene3D" id="3.30.70.360">
    <property type="match status" value="1"/>
</dbReference>
<dbReference type="Pfam" id="PF01546">
    <property type="entry name" value="Peptidase_M20"/>
    <property type="match status" value="1"/>
</dbReference>
<evidence type="ECO:0000256" key="4">
    <source>
        <dbReference type="ARBA" id="ARBA00022833"/>
    </source>
</evidence>
<keyword evidence="2" id="KW-0479">Metal-binding</keyword>
<dbReference type="OrthoDB" id="9792335at2"/>
<dbReference type="Proteomes" id="UP000092714">
    <property type="component" value="Unassembled WGS sequence"/>
</dbReference>
<dbReference type="GO" id="GO:0016787">
    <property type="term" value="F:hydrolase activity"/>
    <property type="evidence" value="ECO:0007669"/>
    <property type="project" value="UniProtKB-KW"/>
</dbReference>
<dbReference type="PROSITE" id="PS00758">
    <property type="entry name" value="ARGE_DAPE_CPG2_1"/>
    <property type="match status" value="1"/>
</dbReference>
<dbReference type="eggNOG" id="COG0624">
    <property type="taxonomic scope" value="Bacteria"/>
</dbReference>
<protein>
    <submittedName>
        <fullName evidence="6">Selenium metabolism hydrolase</fullName>
    </submittedName>
</protein>